<keyword evidence="3" id="KW-0804">Transcription</keyword>
<comment type="caution">
    <text evidence="6">The sequence shown here is derived from an EMBL/GenBank/DDBJ whole genome shotgun (WGS) entry which is preliminary data.</text>
</comment>
<accession>A0A3A1NJ39</accession>
<keyword evidence="4" id="KW-0812">Transmembrane</keyword>
<feature type="transmembrane region" description="Helical" evidence="4">
    <location>
        <begin position="118"/>
        <end position="140"/>
    </location>
</feature>
<evidence type="ECO:0000259" key="5">
    <source>
        <dbReference type="PROSITE" id="PS01124"/>
    </source>
</evidence>
<feature type="transmembrane region" description="Helical" evidence="4">
    <location>
        <begin position="55"/>
        <end position="75"/>
    </location>
</feature>
<proteinExistence type="predicted"/>
<keyword evidence="2" id="KW-0238">DNA-binding</keyword>
<organism evidence="6 8">
    <name type="scientific">Flagellimonas pelagia</name>
    <dbReference type="NCBI Taxonomy" id="2306998"/>
    <lineage>
        <taxon>Bacteria</taxon>
        <taxon>Pseudomonadati</taxon>
        <taxon>Bacteroidota</taxon>
        <taxon>Flavobacteriia</taxon>
        <taxon>Flavobacteriales</taxon>
        <taxon>Flavobacteriaceae</taxon>
        <taxon>Flagellimonas</taxon>
    </lineage>
</organism>
<feature type="transmembrane region" description="Helical" evidence="4">
    <location>
        <begin position="87"/>
        <end position="106"/>
    </location>
</feature>
<dbReference type="RefSeq" id="WP_119648135.1">
    <property type="nucleotide sequence ID" value="NZ_QXFI01000031.1"/>
</dbReference>
<evidence type="ECO:0000256" key="4">
    <source>
        <dbReference type="SAM" id="Phobius"/>
    </source>
</evidence>
<dbReference type="Pfam" id="PF12833">
    <property type="entry name" value="HTH_18"/>
    <property type="match status" value="1"/>
</dbReference>
<dbReference type="GO" id="GO:0043565">
    <property type="term" value="F:sequence-specific DNA binding"/>
    <property type="evidence" value="ECO:0007669"/>
    <property type="project" value="InterPro"/>
</dbReference>
<gene>
    <name evidence="6" type="ORF">D2V05_13360</name>
    <name evidence="7" type="ORF">FQ017_13230</name>
</gene>
<keyword evidence="9" id="KW-1185">Reference proteome</keyword>
<dbReference type="EMBL" id="QXFI01000031">
    <property type="protein sequence ID" value="RIV43405.1"/>
    <property type="molecule type" value="Genomic_DNA"/>
</dbReference>
<dbReference type="PANTHER" id="PTHR43280">
    <property type="entry name" value="ARAC-FAMILY TRANSCRIPTIONAL REGULATOR"/>
    <property type="match status" value="1"/>
</dbReference>
<keyword evidence="1" id="KW-0805">Transcription regulation</keyword>
<dbReference type="PANTHER" id="PTHR43280:SF29">
    <property type="entry name" value="ARAC-FAMILY TRANSCRIPTIONAL REGULATOR"/>
    <property type="match status" value="1"/>
</dbReference>
<evidence type="ECO:0000313" key="8">
    <source>
        <dbReference type="Proteomes" id="UP000266691"/>
    </source>
</evidence>
<dbReference type="Proteomes" id="UP000266691">
    <property type="component" value="Unassembled WGS sequence"/>
</dbReference>
<feature type="transmembrane region" description="Helical" evidence="4">
    <location>
        <begin position="26"/>
        <end position="48"/>
    </location>
</feature>
<dbReference type="OrthoDB" id="5492415at2"/>
<feature type="transmembrane region" description="Helical" evidence="4">
    <location>
        <begin position="195"/>
        <end position="215"/>
    </location>
</feature>
<dbReference type="PROSITE" id="PS01124">
    <property type="entry name" value="HTH_ARAC_FAMILY_2"/>
    <property type="match status" value="1"/>
</dbReference>
<name>A0A3A1NJ39_9FLAO</name>
<evidence type="ECO:0000313" key="7">
    <source>
        <dbReference type="EMBL" id="TXJ92742.1"/>
    </source>
</evidence>
<feature type="transmembrane region" description="Helical" evidence="4">
    <location>
        <begin position="152"/>
        <end position="175"/>
    </location>
</feature>
<reference evidence="6 8" key="1">
    <citation type="submission" date="2018-08" db="EMBL/GenBank/DDBJ databases">
        <title>Proposal of Muricauda 72 sp.nov. and Muricauda NH166 sp.nov., isolated from seawater.</title>
        <authorList>
            <person name="Cheng H."/>
            <person name="Wu Y.-H."/>
            <person name="Guo L.-L."/>
            <person name="Xu X.-W."/>
        </authorList>
    </citation>
    <scope>NUCLEOTIDE SEQUENCE [LARGE SCALE GENOMIC DNA]</scope>
    <source>
        <strain evidence="6 8">72</strain>
    </source>
</reference>
<evidence type="ECO:0000313" key="9">
    <source>
        <dbReference type="Proteomes" id="UP000321621"/>
    </source>
</evidence>
<dbReference type="GO" id="GO:0003700">
    <property type="term" value="F:DNA-binding transcription factor activity"/>
    <property type="evidence" value="ECO:0007669"/>
    <property type="project" value="InterPro"/>
</dbReference>
<feature type="domain" description="HTH araC/xylS-type" evidence="5">
    <location>
        <begin position="292"/>
        <end position="400"/>
    </location>
</feature>
<evidence type="ECO:0000313" key="6">
    <source>
        <dbReference type="EMBL" id="RIV43405.1"/>
    </source>
</evidence>
<dbReference type="Gene3D" id="1.10.10.60">
    <property type="entry name" value="Homeodomain-like"/>
    <property type="match status" value="2"/>
</dbReference>
<evidence type="ECO:0000256" key="2">
    <source>
        <dbReference type="ARBA" id="ARBA00023125"/>
    </source>
</evidence>
<feature type="transmembrane region" description="Helical" evidence="4">
    <location>
        <begin position="221"/>
        <end position="238"/>
    </location>
</feature>
<dbReference type="SMART" id="SM00342">
    <property type="entry name" value="HTH_ARAC"/>
    <property type="match status" value="1"/>
</dbReference>
<dbReference type="InterPro" id="IPR009057">
    <property type="entry name" value="Homeodomain-like_sf"/>
</dbReference>
<dbReference type="Proteomes" id="UP000321621">
    <property type="component" value="Unassembled WGS sequence"/>
</dbReference>
<dbReference type="EMBL" id="VNWK01000031">
    <property type="protein sequence ID" value="TXJ92742.1"/>
    <property type="molecule type" value="Genomic_DNA"/>
</dbReference>
<sequence>MAQRIGIHIFEELFQHSFHMKETFNLVSLLDTLGLVQGVLLGIMLILIHSGKRKAVLYLGLFIILFSLEPLENIFHELGVLQKWPHLILLPVSFHFLAYPLFYIYLQKISILEDERPSYWTMVPGFLELIVGVVVFFLPLHIKTWIKDSNAMLIYFLLGMGYSLFIQILALKWIVRHRNELENQYSLLLHRNLKWSTYFIYASIVFSMLFLLTFLTDDRSVYIVYSAVNVVLIYWISYQGFAQQNISPVYHSVLNVPSGAKNESAKNEDKIIKENPADKKVIKTPDEQEIFRQVLDRIQDHMVKSRCFTKEDLTIVDISEAIHEHPRRISQSINSLLGTNFNNYINSFRVEYAKELFSSDQYKNLSIEGIGMEAGFHSKSTFYAAFKKIEGTTPAKLRSE</sequence>
<dbReference type="AlphaFoldDB" id="A0A3A1NJ39"/>
<evidence type="ECO:0000256" key="1">
    <source>
        <dbReference type="ARBA" id="ARBA00023015"/>
    </source>
</evidence>
<evidence type="ECO:0000256" key="3">
    <source>
        <dbReference type="ARBA" id="ARBA00023163"/>
    </source>
</evidence>
<dbReference type="SUPFAM" id="SSF46689">
    <property type="entry name" value="Homeodomain-like"/>
    <property type="match status" value="1"/>
</dbReference>
<reference evidence="7 9" key="2">
    <citation type="submission" date="2019-07" db="EMBL/GenBank/DDBJ databases">
        <title>Draft genome of two Muricauda strains isolated from deep sea.</title>
        <authorList>
            <person name="Sun C."/>
        </authorList>
    </citation>
    <scope>NUCLEOTIDE SEQUENCE [LARGE SCALE GENOMIC DNA]</scope>
    <source>
        <strain evidence="7 9">72</strain>
    </source>
</reference>
<dbReference type="InterPro" id="IPR018060">
    <property type="entry name" value="HTH_AraC"/>
</dbReference>
<keyword evidence="4" id="KW-1133">Transmembrane helix</keyword>
<keyword evidence="4" id="KW-0472">Membrane</keyword>
<protein>
    <submittedName>
        <fullName evidence="6">AraC family transcriptional regulator</fullName>
    </submittedName>
    <submittedName>
        <fullName evidence="7">Helix-turn-helix transcriptional regulator</fullName>
    </submittedName>
</protein>